<comment type="caution">
    <text evidence="2">The sequence shown here is derived from an EMBL/GenBank/DDBJ whole genome shotgun (WGS) entry which is preliminary data.</text>
</comment>
<dbReference type="EMBL" id="CAJVPP010025509">
    <property type="protein sequence ID" value="CAG8751872.1"/>
    <property type="molecule type" value="Genomic_DNA"/>
</dbReference>
<evidence type="ECO:0000259" key="1">
    <source>
        <dbReference type="Pfam" id="PF00625"/>
    </source>
</evidence>
<evidence type="ECO:0000313" key="2">
    <source>
        <dbReference type="EMBL" id="CAG8751872.1"/>
    </source>
</evidence>
<dbReference type="Pfam" id="PF00625">
    <property type="entry name" value="Guanylate_kin"/>
    <property type="match status" value="1"/>
</dbReference>
<feature type="non-terminal residue" evidence="2">
    <location>
        <position position="1"/>
    </location>
</feature>
<dbReference type="AlphaFoldDB" id="A0A9N9NRU9"/>
<keyword evidence="3" id="KW-1185">Reference proteome</keyword>
<name>A0A9N9NRU9_FUNMO</name>
<gene>
    <name evidence="2" type="ORF">FMOSSE_LOCUS16691</name>
</gene>
<protein>
    <submittedName>
        <fullName evidence="2">11930_t:CDS:1</fullName>
    </submittedName>
</protein>
<organism evidence="2 3">
    <name type="scientific">Funneliformis mosseae</name>
    <name type="common">Endomycorrhizal fungus</name>
    <name type="synonym">Glomus mosseae</name>
    <dbReference type="NCBI Taxonomy" id="27381"/>
    <lineage>
        <taxon>Eukaryota</taxon>
        <taxon>Fungi</taxon>
        <taxon>Fungi incertae sedis</taxon>
        <taxon>Mucoromycota</taxon>
        <taxon>Glomeromycotina</taxon>
        <taxon>Glomeromycetes</taxon>
        <taxon>Glomerales</taxon>
        <taxon>Glomeraceae</taxon>
        <taxon>Funneliformis</taxon>
    </lineage>
</organism>
<reference evidence="2" key="1">
    <citation type="submission" date="2021-06" db="EMBL/GenBank/DDBJ databases">
        <authorList>
            <person name="Kallberg Y."/>
            <person name="Tangrot J."/>
            <person name="Rosling A."/>
        </authorList>
    </citation>
    <scope>NUCLEOTIDE SEQUENCE</scope>
    <source>
        <strain evidence="2">87-6 pot B 2015</strain>
    </source>
</reference>
<feature type="non-terminal residue" evidence="2">
    <location>
        <position position="55"/>
    </location>
</feature>
<proteinExistence type="predicted"/>
<feature type="domain" description="Guanylate kinase/L-type calcium channel beta subunit" evidence="1">
    <location>
        <begin position="22"/>
        <end position="54"/>
    </location>
</feature>
<dbReference type="InterPro" id="IPR027417">
    <property type="entry name" value="P-loop_NTPase"/>
</dbReference>
<dbReference type="Gene3D" id="3.30.63.10">
    <property type="entry name" value="Guanylate Kinase phosphate binding domain"/>
    <property type="match status" value="1"/>
</dbReference>
<dbReference type="InterPro" id="IPR008145">
    <property type="entry name" value="GK/Ca_channel_bsu"/>
</dbReference>
<dbReference type="Proteomes" id="UP000789375">
    <property type="component" value="Unassembled WGS sequence"/>
</dbReference>
<accession>A0A9N9NRU9</accession>
<sequence>KLTFAIDCCDSVAESSGHLGLSEILKIMRPQRDGEEHGKDYYYISKEEFETELEK</sequence>
<dbReference type="SUPFAM" id="SSF52540">
    <property type="entry name" value="P-loop containing nucleoside triphosphate hydrolases"/>
    <property type="match status" value="1"/>
</dbReference>
<evidence type="ECO:0000313" key="3">
    <source>
        <dbReference type="Proteomes" id="UP000789375"/>
    </source>
</evidence>